<protein>
    <submittedName>
        <fullName evidence="3">Uncharacterized protein isoform X1</fullName>
    </submittedName>
</protein>
<evidence type="ECO:0000313" key="3">
    <source>
        <dbReference type="RefSeq" id="XP_070457443.1"/>
    </source>
</evidence>
<reference evidence="3" key="1">
    <citation type="submission" date="2025-08" db="UniProtKB">
        <authorList>
            <consortium name="RefSeq"/>
        </authorList>
    </citation>
    <scope>IDENTIFICATION</scope>
    <source>
        <tissue evidence="3">Blood</tissue>
    </source>
</reference>
<dbReference type="RefSeq" id="XP_070457443.1">
    <property type="nucleotide sequence ID" value="XM_070601342.1"/>
</dbReference>
<proteinExistence type="predicted"/>
<sequence>MAGAKAILTPLDFFKKNHPCGFYCSPFYFPETHKLVWAPKASERPRLLFTPAVPAGPLRLSVRGCLLGSAREGCTPQHPRKRGVEVGEAPRRLVPHRFPRTPVGLAQPAAASRVTGARGLACLPSLFHFLLRLLPGHVTSLESSSQWAPGGMHTETASPAAGSQEKLSGVEPRSAPEPRTPAQPRLTRALPLAPASPWPPSPLLLEEASQHHLLVPGGVPLRLSPLPTQTSLLTFSGRPAARSTLPGTAAHVQKHSYSEHSWASVLV</sequence>
<dbReference type="GeneID" id="139080504"/>
<feature type="region of interest" description="Disordered" evidence="1">
    <location>
        <begin position="142"/>
        <end position="185"/>
    </location>
</feature>
<dbReference type="Proteomes" id="UP001652662">
    <property type="component" value="Chromosome 30"/>
</dbReference>
<keyword evidence="2" id="KW-1185">Reference proteome</keyword>
<evidence type="ECO:0000313" key="2">
    <source>
        <dbReference type="Proteomes" id="UP001652662"/>
    </source>
</evidence>
<organism evidence="2 3">
    <name type="scientific">Equus przewalskii</name>
    <name type="common">Przewalski's horse</name>
    <name type="synonym">Equus caballus przewalskii</name>
    <dbReference type="NCBI Taxonomy" id="9798"/>
    <lineage>
        <taxon>Eukaryota</taxon>
        <taxon>Metazoa</taxon>
        <taxon>Chordata</taxon>
        <taxon>Craniata</taxon>
        <taxon>Vertebrata</taxon>
        <taxon>Euteleostomi</taxon>
        <taxon>Mammalia</taxon>
        <taxon>Eutheria</taxon>
        <taxon>Laurasiatheria</taxon>
        <taxon>Perissodactyla</taxon>
        <taxon>Equidae</taxon>
        <taxon>Equus</taxon>
    </lineage>
</organism>
<evidence type="ECO:0000256" key="1">
    <source>
        <dbReference type="SAM" id="MobiDB-lite"/>
    </source>
</evidence>
<accession>A0ABM4MXM0</accession>
<name>A0ABM4MXM0_EQUPR</name>
<gene>
    <name evidence="3" type="primary">LOC139080504</name>
</gene>